<keyword evidence="3" id="KW-1185">Reference proteome</keyword>
<dbReference type="OrthoDB" id="1885173at2"/>
<name>K0AZJ8_GOTA9</name>
<dbReference type="Proteomes" id="UP000006094">
    <property type="component" value="Chromosome"/>
</dbReference>
<dbReference type="EMBL" id="CP003326">
    <property type="protein sequence ID" value="AFS78207.1"/>
    <property type="molecule type" value="Genomic_DNA"/>
</dbReference>
<accession>K0AZJ8</accession>
<dbReference type="KEGG" id="cad:Curi_c11940"/>
<gene>
    <name evidence="2" type="ordered locus">Curi_c11940</name>
</gene>
<evidence type="ECO:0000313" key="2">
    <source>
        <dbReference type="EMBL" id="AFS78207.1"/>
    </source>
</evidence>
<dbReference type="eggNOG" id="ENOG50339UR">
    <property type="taxonomic scope" value="Bacteria"/>
</dbReference>
<feature type="coiled-coil region" evidence="1">
    <location>
        <begin position="250"/>
        <end position="305"/>
    </location>
</feature>
<feature type="coiled-coil region" evidence="1">
    <location>
        <begin position="338"/>
        <end position="414"/>
    </location>
</feature>
<evidence type="ECO:0000256" key="1">
    <source>
        <dbReference type="SAM" id="Coils"/>
    </source>
</evidence>
<reference evidence="2 3" key="1">
    <citation type="journal article" date="2012" name="PLoS ONE">
        <title>The purine-utilizing bacterium Clostridium acidurici 9a: a genome-guided metabolic reconsideration.</title>
        <authorList>
            <person name="Hartwich K."/>
            <person name="Poehlein A."/>
            <person name="Daniel R."/>
        </authorList>
    </citation>
    <scope>NUCLEOTIDE SEQUENCE [LARGE SCALE GENOMIC DNA]</scope>
    <source>
        <strain evidence="3">ATCC 7906 / DSM 604 / BCRC 14475 / CIP 104303 / KCTC 5404 / NCIMB 10678 / 9a</strain>
    </source>
</reference>
<dbReference type="HOGENOM" id="CLU_523479_0_0_9"/>
<evidence type="ECO:0000313" key="3">
    <source>
        <dbReference type="Proteomes" id="UP000006094"/>
    </source>
</evidence>
<protein>
    <submittedName>
        <fullName evidence="2">Uncharacterized protein</fullName>
    </submittedName>
</protein>
<organism evidence="2 3">
    <name type="scientific">Gottschalkia acidurici (strain ATCC 7906 / DSM 604 / BCRC 14475 / CIP 104303 / KCTC 5404 / NCIMB 10678 / 9a)</name>
    <name type="common">Clostridium acidurici</name>
    <dbReference type="NCBI Taxonomy" id="1128398"/>
    <lineage>
        <taxon>Bacteria</taxon>
        <taxon>Bacillati</taxon>
        <taxon>Bacillota</taxon>
        <taxon>Tissierellia</taxon>
        <taxon>Tissierellales</taxon>
        <taxon>Gottschalkiaceae</taxon>
        <taxon>Gottschalkia</taxon>
    </lineage>
</organism>
<sequence>MTTIFDGYKNLTDEQIIDQITILETINFTNSMRLYTNKVKESTVKVIKKIWNNIDKDTETEEIKTKEIYEILEENKQKLMELSRQELDIKLKLLLCDKVESDIELSEEEISLDIVNEAIKILNIGDYLTPARKIDEIFDIYNGKVKKYLQLKANEDSEDEEDKKIKLEEVHININFLMEVIIENIKSKDIIYGSKKIDREILSQSIWISALNYGKKFSPYIEELPSSSLSIVKDEMIKEDDQFFKLKSNYQKAINELDENEIRHMDLENELDEVKKSLENKKYARSETENTNKQLNKKIIDIESELLYIVNNLEVLEKEVGYLSDRIEIKDSKVLNRYNEMKKEFDFKKQEVRDIKNEIKEKEVKIINLTEGIKSDDKNINNITIKVEYLQEEIKRLKKVRRQAEKEYQEEKEVRYKKLKNLWSLYFKDIDIQPQFIKEVVEYRLNDRLKIERVIKELQEAKNPETVSRNFRKKEKKENFYIDIMLNEYKQVRLEYKIEEHNENKISLIRVYHGEKIYLD</sequence>
<dbReference type="AlphaFoldDB" id="K0AZJ8"/>
<dbReference type="RefSeq" id="WP_014967344.1">
    <property type="nucleotide sequence ID" value="NC_018664.1"/>
</dbReference>
<keyword evidence="1" id="KW-0175">Coiled coil</keyword>
<proteinExistence type="predicted"/>